<dbReference type="PANTHER" id="PTHR30535:SF35">
    <property type="entry name" value="PERIPLASMIC BINDING PROTEIN"/>
    <property type="match status" value="1"/>
</dbReference>
<comment type="caution">
    <text evidence="3">The sequence shown here is derived from an EMBL/GenBank/DDBJ whole genome shotgun (WGS) entry which is preliminary data.</text>
</comment>
<dbReference type="Proteomes" id="UP000248790">
    <property type="component" value="Unassembled WGS sequence"/>
</dbReference>
<dbReference type="Pfam" id="PF01497">
    <property type="entry name" value="Peripla_BP_2"/>
    <property type="match status" value="1"/>
</dbReference>
<feature type="domain" description="Fe/B12 periplasmic-binding" evidence="2">
    <location>
        <begin position="11"/>
        <end position="256"/>
    </location>
</feature>
<evidence type="ECO:0000313" key="4">
    <source>
        <dbReference type="Proteomes" id="UP000248790"/>
    </source>
</evidence>
<reference evidence="3 4" key="1">
    <citation type="submission" date="2018-06" db="EMBL/GenBank/DDBJ databases">
        <title>Genomic Encyclopedia of Archaeal and Bacterial Type Strains, Phase II (KMG-II): from individual species to whole genera.</title>
        <authorList>
            <person name="Goeker M."/>
        </authorList>
    </citation>
    <scope>NUCLEOTIDE SEQUENCE [LARGE SCALE GENOMIC DNA]</scope>
    <source>
        <strain evidence="3 4">DSM 21851</strain>
    </source>
</reference>
<accession>A0A327X2Z6</accession>
<organism evidence="3 4">
    <name type="scientific">Larkinella arboricola</name>
    <dbReference type="NCBI Taxonomy" id="643671"/>
    <lineage>
        <taxon>Bacteria</taxon>
        <taxon>Pseudomonadati</taxon>
        <taxon>Bacteroidota</taxon>
        <taxon>Cytophagia</taxon>
        <taxon>Cytophagales</taxon>
        <taxon>Spirosomataceae</taxon>
        <taxon>Larkinella</taxon>
    </lineage>
</organism>
<dbReference type="SUPFAM" id="SSF53807">
    <property type="entry name" value="Helical backbone' metal receptor"/>
    <property type="match status" value="1"/>
</dbReference>
<proteinExistence type="predicted"/>
<dbReference type="InterPro" id="IPR050902">
    <property type="entry name" value="ABC_Transporter_SBP"/>
</dbReference>
<gene>
    <name evidence="3" type="ORF">LX87_01726</name>
</gene>
<dbReference type="PROSITE" id="PS50983">
    <property type="entry name" value="FE_B12_PBP"/>
    <property type="match status" value="1"/>
</dbReference>
<protein>
    <submittedName>
        <fullName evidence="3">ABC-type Fe3+-hydroxamate transport system substrate-binding protein</fullName>
    </submittedName>
</protein>
<name>A0A327X2Z6_LARAB</name>
<dbReference type="NCBIfam" id="NF038402">
    <property type="entry name" value="TroA_like"/>
    <property type="match status" value="1"/>
</dbReference>
<evidence type="ECO:0000256" key="1">
    <source>
        <dbReference type="ARBA" id="ARBA00022729"/>
    </source>
</evidence>
<keyword evidence="1" id="KW-0732">Signal</keyword>
<dbReference type="InterPro" id="IPR002491">
    <property type="entry name" value="ABC_transptr_periplasmic_BD"/>
</dbReference>
<dbReference type="InterPro" id="IPR054828">
    <property type="entry name" value="Vit_B12_bind_prot"/>
</dbReference>
<sequence length="256" mass="29161">MQDIQNKPPQRIISVVPSQTELLFDLGLDQEIVGVTKFCVHPGDKVKRKTVVGGTKTLHLDRIHALKPDFILANKEENTREQMEELQRHYPVHITDMQTVTDALAMIREVGNRVGRGSEAGRMAEQIAASFHGFRPADNRSGPTVAYFIWRKPYMVAANDTFIHSMLEMAGFRNAFAERSRYPEISETDLQTARPDLIFLSSEPYPFAEKHQSELKQICPTARVLLVDGELFSWYGSRMLKAADYMLKLRQKLGLQ</sequence>
<evidence type="ECO:0000313" key="3">
    <source>
        <dbReference type="EMBL" id="RAK00029.1"/>
    </source>
</evidence>
<evidence type="ECO:0000259" key="2">
    <source>
        <dbReference type="PROSITE" id="PS50983"/>
    </source>
</evidence>
<dbReference type="EMBL" id="QLMC01000002">
    <property type="protein sequence ID" value="RAK00029.1"/>
    <property type="molecule type" value="Genomic_DNA"/>
</dbReference>
<dbReference type="Gene3D" id="3.40.50.1980">
    <property type="entry name" value="Nitrogenase molybdenum iron protein domain"/>
    <property type="match status" value="2"/>
</dbReference>
<keyword evidence="4" id="KW-1185">Reference proteome</keyword>
<dbReference type="AlphaFoldDB" id="A0A327X2Z6"/>
<dbReference type="PANTHER" id="PTHR30535">
    <property type="entry name" value="VITAMIN B12-BINDING PROTEIN"/>
    <property type="match status" value="1"/>
</dbReference>